<proteinExistence type="predicted"/>
<dbReference type="PANTHER" id="PTHR24305">
    <property type="entry name" value="CYTOCHROME P450"/>
    <property type="match status" value="1"/>
</dbReference>
<organism evidence="10 12">
    <name type="scientific">Pyrenophora tritici-repentis</name>
    <dbReference type="NCBI Taxonomy" id="45151"/>
    <lineage>
        <taxon>Eukaryota</taxon>
        <taxon>Fungi</taxon>
        <taxon>Dikarya</taxon>
        <taxon>Ascomycota</taxon>
        <taxon>Pezizomycotina</taxon>
        <taxon>Dothideomycetes</taxon>
        <taxon>Pleosporomycetidae</taxon>
        <taxon>Pleosporales</taxon>
        <taxon>Pleosporineae</taxon>
        <taxon>Pleosporaceae</taxon>
        <taxon>Pyrenophora</taxon>
    </lineage>
</organism>
<dbReference type="AlphaFoldDB" id="A0A2W1FIH6"/>
<keyword evidence="9" id="KW-1133">Transmembrane helix</keyword>
<reference evidence="11" key="3">
    <citation type="journal article" date="2022" name="bioRxiv">
        <title>A global pangenome for the wheat fungal pathogen Pyrenophora tritici-repentis and prediction of effector protein structural homology.</title>
        <authorList>
            <person name="Moolhuijzen P."/>
            <person name="See P.T."/>
            <person name="Shi G."/>
            <person name="Powell H.R."/>
            <person name="Cockram J."/>
            <person name="Jorgensen L.N."/>
            <person name="Benslimane H."/>
            <person name="Strelkov S.E."/>
            <person name="Turner J."/>
            <person name="Liu Z."/>
            <person name="Moffat C.S."/>
        </authorList>
    </citation>
    <scope>NUCLEOTIDE SEQUENCE</scope>
    <source>
        <strain evidence="11">86-124</strain>
    </source>
</reference>
<reference evidence="10 12" key="1">
    <citation type="journal article" date="2018" name="BMC Genomics">
        <title>Comparative genomics of the wheat fungal pathogen Pyrenophora tritici-repentis reveals chromosomal variations and genome plasticity.</title>
        <authorList>
            <person name="Moolhuijzen P."/>
            <person name="See P.T."/>
            <person name="Hane J.K."/>
            <person name="Shi G."/>
            <person name="Liu Z."/>
            <person name="Oliver R.P."/>
            <person name="Moffat C.S."/>
        </authorList>
    </citation>
    <scope>NUCLEOTIDE SEQUENCE [LARGE SCALE GENOMIC DNA]</scope>
    <source>
        <strain evidence="10">M4</strain>
    </source>
</reference>
<evidence type="ECO:0000313" key="11">
    <source>
        <dbReference type="EMBL" id="KAI1517193.1"/>
    </source>
</evidence>
<keyword evidence="9" id="KW-0812">Transmembrane</keyword>
<reference evidence="13" key="4">
    <citation type="journal article" date="2022" name="Microb. Genom.">
        <title>A global pangenome for the wheat fungal pathogen Pyrenophora tritici-repentis and prediction of effector protein structural homology.</title>
        <authorList>
            <person name="Moolhuijzen P.M."/>
            <person name="See P.T."/>
            <person name="Shi G."/>
            <person name="Powell H.R."/>
            <person name="Cockram J."/>
            <person name="Jorgensen L.N."/>
            <person name="Benslimane H."/>
            <person name="Strelkov S.E."/>
            <person name="Turner J."/>
            <person name="Liu Z."/>
            <person name="Moffat C.S."/>
        </authorList>
    </citation>
    <scope>NUCLEOTIDE SEQUENCE [LARGE SCALE GENOMIC DNA]</scope>
</reference>
<dbReference type="OMA" id="DMNGAEW"/>
<comment type="cofactor">
    <cofactor evidence="1 8">
        <name>heme</name>
        <dbReference type="ChEBI" id="CHEBI:30413"/>
    </cofactor>
</comment>
<dbReference type="InterPro" id="IPR002401">
    <property type="entry name" value="Cyt_P450_E_grp-I"/>
</dbReference>
<evidence type="ECO:0000256" key="5">
    <source>
        <dbReference type="ARBA" id="ARBA00023002"/>
    </source>
</evidence>
<name>A0A2W1FIH6_9PLEO</name>
<evidence type="ECO:0000313" key="13">
    <source>
        <dbReference type="Proteomes" id="UP000249757"/>
    </source>
</evidence>
<evidence type="ECO:0000256" key="9">
    <source>
        <dbReference type="SAM" id="Phobius"/>
    </source>
</evidence>
<dbReference type="PANTHER" id="PTHR24305:SF107">
    <property type="entry name" value="P450, PUTATIVE (EUROFUNG)-RELATED"/>
    <property type="match status" value="1"/>
</dbReference>
<dbReference type="GO" id="GO:0016705">
    <property type="term" value="F:oxidoreductase activity, acting on paired donors, with incorporation or reduction of molecular oxygen"/>
    <property type="evidence" value="ECO:0007669"/>
    <property type="project" value="InterPro"/>
</dbReference>
<feature type="binding site" description="axial binding residue" evidence="8">
    <location>
        <position position="473"/>
    </location>
    <ligand>
        <name>heme</name>
        <dbReference type="ChEBI" id="CHEBI:30413"/>
    </ligand>
    <ligandPart>
        <name>Fe</name>
        <dbReference type="ChEBI" id="CHEBI:18248"/>
    </ligandPart>
</feature>
<dbReference type="InterPro" id="IPR001128">
    <property type="entry name" value="Cyt_P450"/>
</dbReference>
<dbReference type="CDD" id="cd11051">
    <property type="entry name" value="CYP59-like"/>
    <property type="match status" value="1"/>
</dbReference>
<evidence type="ECO:0000256" key="7">
    <source>
        <dbReference type="ARBA" id="ARBA00023033"/>
    </source>
</evidence>
<keyword evidence="6 8" id="KW-0408">Iron</keyword>
<reference evidence="11" key="2">
    <citation type="submission" date="2021-05" db="EMBL/GenBank/DDBJ databases">
        <authorList>
            <person name="Moolhuijzen P.M."/>
            <person name="Moffat C.S."/>
        </authorList>
    </citation>
    <scope>NUCLEOTIDE SEQUENCE</scope>
    <source>
        <strain evidence="11">86-124</strain>
    </source>
</reference>
<keyword evidence="3 8" id="KW-0349">Heme</keyword>
<dbReference type="OrthoDB" id="10029320at2759"/>
<comment type="pathway">
    <text evidence="2">Secondary metabolite biosynthesis.</text>
</comment>
<dbReference type="PRINTS" id="PR00385">
    <property type="entry name" value="P450"/>
</dbReference>
<keyword evidence="4 8" id="KW-0479">Metal-binding</keyword>
<dbReference type="EMBL" id="NQIK02000004">
    <property type="protein sequence ID" value="KAF7571917.1"/>
    <property type="molecule type" value="Genomic_DNA"/>
</dbReference>
<protein>
    <submittedName>
        <fullName evidence="10">CypX, Cytochrome P450</fullName>
    </submittedName>
    <submittedName>
        <fullName evidence="11">Cytochrome P450 71B25</fullName>
    </submittedName>
</protein>
<dbReference type="GO" id="GO:0020037">
    <property type="term" value="F:heme binding"/>
    <property type="evidence" value="ECO:0007669"/>
    <property type="project" value="InterPro"/>
</dbReference>
<accession>A0A2W1FIH6</accession>
<evidence type="ECO:0000256" key="1">
    <source>
        <dbReference type="ARBA" id="ARBA00001971"/>
    </source>
</evidence>
<keyword evidence="5" id="KW-0560">Oxidoreductase</keyword>
<dbReference type="GO" id="GO:0004497">
    <property type="term" value="F:monooxygenase activity"/>
    <property type="evidence" value="ECO:0007669"/>
    <property type="project" value="UniProtKB-KW"/>
</dbReference>
<dbReference type="Gene3D" id="1.10.630.10">
    <property type="entry name" value="Cytochrome P450"/>
    <property type="match status" value="1"/>
</dbReference>
<evidence type="ECO:0000313" key="10">
    <source>
        <dbReference type="EMBL" id="KAF7571917.1"/>
    </source>
</evidence>
<dbReference type="InterPro" id="IPR050121">
    <property type="entry name" value="Cytochrome_P450_monoxygenase"/>
</dbReference>
<evidence type="ECO:0000256" key="3">
    <source>
        <dbReference type="ARBA" id="ARBA00022617"/>
    </source>
</evidence>
<dbReference type="Proteomes" id="UP000245464">
    <property type="component" value="Chromosome 4"/>
</dbReference>
<evidence type="ECO:0000256" key="6">
    <source>
        <dbReference type="ARBA" id="ARBA00023004"/>
    </source>
</evidence>
<evidence type="ECO:0000313" key="12">
    <source>
        <dbReference type="Proteomes" id="UP000245464"/>
    </source>
</evidence>
<dbReference type="SUPFAM" id="SSF48264">
    <property type="entry name" value="Cytochrome P450"/>
    <property type="match status" value="1"/>
</dbReference>
<dbReference type="EMBL" id="NRDI02000004">
    <property type="protein sequence ID" value="KAI1517193.1"/>
    <property type="molecule type" value="Genomic_DNA"/>
</dbReference>
<evidence type="ECO:0000256" key="8">
    <source>
        <dbReference type="PIRSR" id="PIRSR602401-1"/>
    </source>
</evidence>
<dbReference type="GO" id="GO:0005506">
    <property type="term" value="F:iron ion binding"/>
    <property type="evidence" value="ECO:0007669"/>
    <property type="project" value="InterPro"/>
</dbReference>
<feature type="transmembrane region" description="Helical" evidence="9">
    <location>
        <begin position="6"/>
        <end position="30"/>
    </location>
</feature>
<dbReference type="InterPro" id="IPR036396">
    <property type="entry name" value="Cyt_P450_sf"/>
</dbReference>
<gene>
    <name evidence="11" type="ORF">Ptr86124_004130</name>
    <name evidence="10" type="ORF">PtrM4_094170</name>
</gene>
<keyword evidence="9" id="KW-0472">Membrane</keyword>
<evidence type="ECO:0000256" key="2">
    <source>
        <dbReference type="ARBA" id="ARBA00005179"/>
    </source>
</evidence>
<comment type="caution">
    <text evidence="10">The sequence shown here is derived from an EMBL/GenBank/DDBJ whole genome shotgun (WGS) entry which is preliminary data.</text>
</comment>
<dbReference type="Pfam" id="PF00067">
    <property type="entry name" value="p450"/>
    <property type="match status" value="1"/>
</dbReference>
<dbReference type="Proteomes" id="UP000249757">
    <property type="component" value="Unassembled WGS sequence"/>
</dbReference>
<keyword evidence="13" id="KW-1185">Reference proteome</keyword>
<sequence length="547" mass="62114">MGSVGLYGLAWQVAVSAAVAAFGVFAFKMYQMRIIFYKLKKQGLPMPEWDFAAGNLKTLPGLLEKFPKGSQQSDAFSLLSYDFKENDNCFYIDLWPFTSPLLVVTSPDLAMQACGPEHDLPKPAILIPFFAPFAGGPNLFDMNGAEWKRSRALFNPGFSDRVMLESTPHIIEEAEVYVALLREHAKKGDTFSLDRLTCDYMMDLIGAITINARLHSMTGHNDLAAAMRSSIEWHCQDEEMNPFKRWNPMRPLIEWHNGKTMDRYINTELDKRYEDWRTNEPDTRAKSVMDIAIAAYMGERKASEKLDAQFKKWATTQIRLFLFAGHDSTAATIVYSFHMLSKYPEALAKIRAEHDEVFGGDVDSAVEIIKERPEQVNKLPYTTAVIKETLRLFPPASGMRGGRPGVFLQDKNGTKYPTEGLNIWVVHGAIQRNPNYWPEPHNFIPERWLVEPGHPLYPPKGGWRPFEFGPRNCLGQTLAMLDIKITLAMTVREFDVKDQYDEWDRQDPSSGIKTVFGERAYQVPQGAAHPVHGFPCKVTSRRSDDKA</sequence>
<evidence type="ECO:0000256" key="4">
    <source>
        <dbReference type="ARBA" id="ARBA00022723"/>
    </source>
</evidence>
<dbReference type="PRINTS" id="PR00463">
    <property type="entry name" value="EP450I"/>
</dbReference>
<keyword evidence="7" id="KW-0503">Monooxygenase</keyword>